<protein>
    <submittedName>
        <fullName evidence="2">Uncharacterized protein</fullName>
    </submittedName>
</protein>
<name>A0A367IPP4_RHIST</name>
<comment type="caution">
    <text evidence="2">The sequence shown here is derived from an EMBL/GenBank/DDBJ whole genome shotgun (WGS) entry which is preliminary data.</text>
</comment>
<feature type="region of interest" description="Disordered" evidence="1">
    <location>
        <begin position="121"/>
        <end position="200"/>
    </location>
</feature>
<feature type="non-terminal residue" evidence="2">
    <location>
        <position position="1"/>
    </location>
</feature>
<dbReference type="Proteomes" id="UP000253551">
    <property type="component" value="Unassembled WGS sequence"/>
</dbReference>
<sequence>TNIRFSLISPNQGYEDLEIIVSKVNDEATEINTIKETAAPAHFVQLAGFKLPVVSTPQPNNASAEIKSSPRPLVGSPQSLTSEAGKKRKRENLPGQIALPKASFDANRFAEASARVNSQIAQKQNIKMEHPIKETRESPVREISMKDLKEEPMKEVKLEDNGNSPIDLIDTPVLAHQATSKAPSPKLQHPPAQPSPQTLSQEQLLAIQQQTGSQIRPPTGPPQNIPGRMQNPFHLQQYLLNEKNNLLGLGPNLSPAQQTQLQTIQTALVKLSEQIRRSAAAARGVMAPQNINPNSPVVSAPFPNNAVGTPTSRPGADPMMQQNQMNMGSINPAQLPTNLTAQQRILIANQLAQRNAGNAKPNQLQEFNCLCGAFAIPTKGSNTGIEDYRPEVWPSRIQIAGRSPLSRANILHKQALENKLPICQFKPLSTSSQQDQTNFTLLVKNLEQKKY</sequence>
<dbReference type="STRING" id="4846.A0A367IPP4"/>
<dbReference type="AlphaFoldDB" id="A0A367IPP4"/>
<dbReference type="EMBL" id="PJQM01006455">
    <property type="protein sequence ID" value="RCH79648.1"/>
    <property type="molecule type" value="Genomic_DNA"/>
</dbReference>
<feature type="compositionally biased region" description="Basic and acidic residues" evidence="1">
    <location>
        <begin position="126"/>
        <end position="160"/>
    </location>
</feature>
<proteinExistence type="predicted"/>
<gene>
    <name evidence="2" type="ORF">CU098_002018</name>
</gene>
<evidence type="ECO:0000313" key="3">
    <source>
        <dbReference type="Proteomes" id="UP000253551"/>
    </source>
</evidence>
<organism evidence="2 3">
    <name type="scientific">Rhizopus stolonifer</name>
    <name type="common">Rhizopus nigricans</name>
    <dbReference type="NCBI Taxonomy" id="4846"/>
    <lineage>
        <taxon>Eukaryota</taxon>
        <taxon>Fungi</taxon>
        <taxon>Fungi incertae sedis</taxon>
        <taxon>Mucoromycota</taxon>
        <taxon>Mucoromycotina</taxon>
        <taxon>Mucoromycetes</taxon>
        <taxon>Mucorales</taxon>
        <taxon>Mucorineae</taxon>
        <taxon>Rhizopodaceae</taxon>
        <taxon>Rhizopus</taxon>
    </lineage>
</organism>
<keyword evidence="3" id="KW-1185">Reference proteome</keyword>
<reference evidence="2 3" key="1">
    <citation type="journal article" date="2018" name="G3 (Bethesda)">
        <title>Phylogenetic and Phylogenomic Definition of Rhizopus Species.</title>
        <authorList>
            <person name="Gryganskyi A.P."/>
            <person name="Golan J."/>
            <person name="Dolatabadi S."/>
            <person name="Mondo S."/>
            <person name="Robb S."/>
            <person name="Idnurm A."/>
            <person name="Muszewska A."/>
            <person name="Steczkiewicz K."/>
            <person name="Masonjones S."/>
            <person name="Liao H.L."/>
            <person name="Gajdeczka M.T."/>
            <person name="Anike F."/>
            <person name="Vuek A."/>
            <person name="Anishchenko I.M."/>
            <person name="Voigt K."/>
            <person name="de Hoog G.S."/>
            <person name="Smith M.E."/>
            <person name="Heitman J."/>
            <person name="Vilgalys R."/>
            <person name="Stajich J.E."/>
        </authorList>
    </citation>
    <scope>NUCLEOTIDE SEQUENCE [LARGE SCALE GENOMIC DNA]</scope>
    <source>
        <strain evidence="2 3">LSU 92-RS-03</strain>
    </source>
</reference>
<evidence type="ECO:0000313" key="2">
    <source>
        <dbReference type="EMBL" id="RCH79648.1"/>
    </source>
</evidence>
<feature type="non-terminal residue" evidence="2">
    <location>
        <position position="451"/>
    </location>
</feature>
<feature type="region of interest" description="Disordered" evidence="1">
    <location>
        <begin position="57"/>
        <end position="94"/>
    </location>
</feature>
<dbReference type="OrthoDB" id="2289200at2759"/>
<accession>A0A367IPP4</accession>
<evidence type="ECO:0000256" key="1">
    <source>
        <dbReference type="SAM" id="MobiDB-lite"/>
    </source>
</evidence>